<reference evidence="1" key="1">
    <citation type="submission" date="2008-10" db="EMBL/GenBank/DDBJ databases">
        <title>Complete sequence of Desulfovibrio vulgaris str. 'Miyazaki F'.</title>
        <authorList>
            <person name="Lucas S."/>
            <person name="Copeland A."/>
            <person name="Lapidus A."/>
            <person name="Glavina del Rio T."/>
            <person name="Dalin E."/>
            <person name="Tice H."/>
            <person name="Bruce D."/>
            <person name="Goodwin L."/>
            <person name="Pitluck S."/>
            <person name="Sims D."/>
            <person name="Brettin T."/>
            <person name="Detter J.C."/>
            <person name="Han C."/>
            <person name="Larimer F."/>
            <person name="Land M."/>
            <person name="Hauser L."/>
            <person name="Kyrpides N."/>
            <person name="Mikhailova N."/>
            <person name="Hazen T.C."/>
            <person name="Richardson P."/>
        </authorList>
    </citation>
    <scope>NUCLEOTIDE SEQUENCE</scope>
    <source>
        <strain evidence="1">Miyazaki F</strain>
    </source>
</reference>
<dbReference type="AlphaFoldDB" id="B8DM53"/>
<name>B8DM53_NITV9</name>
<protein>
    <submittedName>
        <fullName evidence="1">Uncharacterized protein</fullName>
    </submittedName>
</protein>
<dbReference type="HOGENOM" id="CLU_220740_0_0_7"/>
<dbReference type="KEGG" id="dvm:DvMF_1752"/>
<dbReference type="EMBL" id="CP001197">
    <property type="protein sequence ID" value="ACL08697.1"/>
    <property type="molecule type" value="Genomic_DNA"/>
</dbReference>
<sequence>MLSTSATFTTAYRTNYYFWYFFSYGEARGRMERA</sequence>
<evidence type="ECO:0000313" key="1">
    <source>
        <dbReference type="EMBL" id="ACL08697.1"/>
    </source>
</evidence>
<gene>
    <name evidence="1" type="ordered locus">DvMF_1752</name>
</gene>
<accession>B8DM53</accession>
<organism evidence="1">
    <name type="scientific">Nitratidesulfovibrio vulgaris (strain DSM 19637 / Miyazaki F)</name>
    <name type="common">Desulfovibrio vulgaris</name>
    <dbReference type="NCBI Taxonomy" id="883"/>
    <lineage>
        <taxon>Bacteria</taxon>
        <taxon>Pseudomonadati</taxon>
        <taxon>Thermodesulfobacteriota</taxon>
        <taxon>Desulfovibrionia</taxon>
        <taxon>Desulfovibrionales</taxon>
        <taxon>Desulfovibrionaceae</taxon>
        <taxon>Nitratidesulfovibrio</taxon>
    </lineage>
</organism>
<proteinExistence type="predicted"/>